<organism evidence="1 2">
    <name type="scientific">Nostoc sphaeroides CCNUC1</name>
    <dbReference type="NCBI Taxonomy" id="2653204"/>
    <lineage>
        <taxon>Bacteria</taxon>
        <taxon>Bacillati</taxon>
        <taxon>Cyanobacteriota</taxon>
        <taxon>Cyanophyceae</taxon>
        <taxon>Nostocales</taxon>
        <taxon>Nostocaceae</taxon>
        <taxon>Nostoc</taxon>
    </lineage>
</organism>
<dbReference type="EMBL" id="CP045226">
    <property type="protein sequence ID" value="QFS43180.1"/>
    <property type="molecule type" value="Genomic_DNA"/>
</dbReference>
<keyword evidence="1" id="KW-0966">Cell projection</keyword>
<keyword evidence="1" id="KW-0969">Cilium</keyword>
<reference evidence="1 2" key="1">
    <citation type="submission" date="2019-10" db="EMBL/GenBank/DDBJ databases">
        <title>Genomic and transcriptomic insights into the perfect genentic adaptation of a filamentous nitrogen-fixing cyanobacterium to rice fields.</title>
        <authorList>
            <person name="Chen Z."/>
        </authorList>
    </citation>
    <scope>NUCLEOTIDE SEQUENCE [LARGE SCALE GENOMIC DNA]</scope>
    <source>
        <strain evidence="1">CCNUC1</strain>
    </source>
</reference>
<dbReference type="KEGG" id="nsh:GXM_00653"/>
<evidence type="ECO:0000313" key="1">
    <source>
        <dbReference type="EMBL" id="QFS43180.1"/>
    </source>
</evidence>
<dbReference type="PANTHER" id="PTHR34613:SF1">
    <property type="entry name" value="SLL6017 PROTEIN"/>
    <property type="match status" value="1"/>
</dbReference>
<dbReference type="PANTHER" id="PTHR34613">
    <property type="entry name" value="SLL0800 PROTEIN"/>
    <property type="match status" value="1"/>
</dbReference>
<proteinExistence type="predicted"/>
<keyword evidence="1" id="KW-0282">Flagellum</keyword>
<keyword evidence="2" id="KW-1185">Reference proteome</keyword>
<accession>A0A5P8VS60</accession>
<gene>
    <name evidence="1" type="ORF">GXM_00653</name>
</gene>
<sequence>MEFQTQADPEIPFRMIDYRLRVYRRFPDKAMHQVVIYLKQTNSELVQQNTFTIAGTRHEFSVIRLWEQPTEVFLRTPGLLPFAVLSSTIDPEAVLNQVAREINSMTESRNQSNIAASTAILAGLVLDNK</sequence>
<evidence type="ECO:0000313" key="2">
    <source>
        <dbReference type="Proteomes" id="UP000326678"/>
    </source>
</evidence>
<dbReference type="Proteomes" id="UP000326678">
    <property type="component" value="Chromosome Gxm1"/>
</dbReference>
<name>A0A5P8VS60_9NOSO</name>
<protein>
    <submittedName>
        <fullName evidence="1">Flagellar assembly protein H</fullName>
    </submittedName>
</protein>
<dbReference type="AlphaFoldDB" id="A0A5P8VS60"/>